<name>A0ABU7RFS5_9BACT</name>
<dbReference type="InterPro" id="IPR025411">
    <property type="entry name" value="DUF4136"/>
</dbReference>
<keyword evidence="3" id="KW-1185">Reference proteome</keyword>
<dbReference type="Proteomes" id="UP001357452">
    <property type="component" value="Unassembled WGS sequence"/>
</dbReference>
<evidence type="ECO:0000313" key="2">
    <source>
        <dbReference type="EMBL" id="MEE6186855.1"/>
    </source>
</evidence>
<organism evidence="2 3">
    <name type="scientific">Niabella digestorum</name>
    <dbReference type="NCBI Taxonomy" id="3117701"/>
    <lineage>
        <taxon>Bacteria</taxon>
        <taxon>Pseudomonadati</taxon>
        <taxon>Bacteroidota</taxon>
        <taxon>Chitinophagia</taxon>
        <taxon>Chitinophagales</taxon>
        <taxon>Chitinophagaceae</taxon>
        <taxon>Niabella</taxon>
    </lineage>
</organism>
<gene>
    <name evidence="2" type="ORF">V2H41_06165</name>
</gene>
<evidence type="ECO:0000259" key="1">
    <source>
        <dbReference type="Pfam" id="PF13590"/>
    </source>
</evidence>
<proteinExistence type="predicted"/>
<sequence length="189" mass="22524">MKLIRLLGFILLLFVFAGCGPTVHIEKAGNINLSKYRTFAWAQRDRRDVRVDMAEQRIKDAVNAELVRTQGWREVRRNPDVILSYDVLVERGKRVQSEPVYSWGGFRTFYNPYSRRFFRVYYPQQFIGYDNYTVPIKEATITISMIDTRTDQVIWQGWATDEIDSRRMTAREAERIVKAIFRKWETIRR</sequence>
<feature type="domain" description="DUF4136" evidence="1">
    <location>
        <begin position="30"/>
        <end position="183"/>
    </location>
</feature>
<evidence type="ECO:0000313" key="3">
    <source>
        <dbReference type="Proteomes" id="UP001357452"/>
    </source>
</evidence>
<protein>
    <submittedName>
        <fullName evidence="2">DUF4136 domain-containing protein</fullName>
    </submittedName>
</protein>
<reference evidence="2 3" key="1">
    <citation type="submission" date="2024-01" db="EMBL/GenBank/DDBJ databases">
        <title>Niabella digestum sp. nov., isolated from waste digestion system.</title>
        <authorList>
            <person name="Zhang L."/>
        </authorList>
    </citation>
    <scope>NUCLEOTIDE SEQUENCE [LARGE SCALE GENOMIC DNA]</scope>
    <source>
        <strain evidence="2 3">A18</strain>
    </source>
</reference>
<dbReference type="PROSITE" id="PS51257">
    <property type="entry name" value="PROKAR_LIPOPROTEIN"/>
    <property type="match status" value="1"/>
</dbReference>
<comment type="caution">
    <text evidence="2">The sequence shown here is derived from an EMBL/GenBank/DDBJ whole genome shotgun (WGS) entry which is preliminary data.</text>
</comment>
<dbReference type="Gene3D" id="3.30.160.670">
    <property type="match status" value="1"/>
</dbReference>
<dbReference type="Pfam" id="PF13590">
    <property type="entry name" value="DUF4136"/>
    <property type="match status" value="1"/>
</dbReference>
<dbReference type="EMBL" id="JAZGLY010000003">
    <property type="protein sequence ID" value="MEE6186855.1"/>
    <property type="molecule type" value="Genomic_DNA"/>
</dbReference>
<dbReference type="RefSeq" id="WP_330974265.1">
    <property type="nucleotide sequence ID" value="NZ_JAZGLY010000003.1"/>
</dbReference>
<accession>A0ABU7RFS5</accession>